<dbReference type="InterPro" id="IPR007110">
    <property type="entry name" value="Ig-like_dom"/>
</dbReference>
<evidence type="ECO:0000313" key="3">
    <source>
        <dbReference type="Proteomes" id="UP000694890"/>
    </source>
</evidence>
<evidence type="ECO:0000256" key="1">
    <source>
        <dbReference type="SAM" id="Phobius"/>
    </source>
</evidence>
<dbReference type="GeneID" id="108877457"/>
<proteinExistence type="predicted"/>
<keyword evidence="1" id="KW-1133">Transmembrane helix</keyword>
<protein>
    <submittedName>
        <fullName evidence="4">Uncharacterized protein LOC108877457</fullName>
    </submittedName>
</protein>
<dbReference type="PROSITE" id="PS50835">
    <property type="entry name" value="IG_LIKE"/>
    <property type="match status" value="2"/>
</dbReference>
<dbReference type="RefSeq" id="XP_050930708.1">
    <property type="nucleotide sequence ID" value="XM_051074751.1"/>
</dbReference>
<dbReference type="KEGG" id="lcf:108877457"/>
<feature type="transmembrane region" description="Helical" evidence="1">
    <location>
        <begin position="60"/>
        <end position="86"/>
    </location>
</feature>
<feature type="domain" description="Ig-like" evidence="2">
    <location>
        <begin position="203"/>
        <end position="257"/>
    </location>
</feature>
<evidence type="ECO:0000313" key="4">
    <source>
        <dbReference type="RefSeq" id="XP_050930708.1"/>
    </source>
</evidence>
<dbReference type="Proteomes" id="UP000694890">
    <property type="component" value="Linkage group LG12"/>
</dbReference>
<keyword evidence="1" id="KW-0812">Transmembrane</keyword>
<name>A0AAJ8BCX1_LATCA</name>
<reference evidence="4" key="1">
    <citation type="submission" date="2025-08" db="UniProtKB">
        <authorList>
            <consortium name="RefSeq"/>
        </authorList>
    </citation>
    <scope>IDENTIFICATION</scope>
    <source>
        <tissue evidence="4">Brain</tissue>
    </source>
</reference>
<sequence length="257" mass="28965">MQMAPTVYAAASHCTPQQSRDGEMRIICQVDHRTYTRPHNRSVILTVQAPSQPLYNAVTLIAVTSAISLLMVTSVIGGTLLLYMYFCKAPPSVSEISQSGIIYAQVPSELKCTIQGARQREIRVKWFKLRSGADSVVESESIPLMVSEDLSEEACLHSDGKHHTSVLTVCLTVTEDLNKYRCIVLCRGKTFNRETTVRVKVEPSFLQISSIPQIPKVERLLILCCRVENFYPQDINLEWSRNDWGRGPHCHTLWTIL</sequence>
<dbReference type="Gene3D" id="2.60.40.10">
    <property type="entry name" value="Immunoglobulins"/>
    <property type="match status" value="1"/>
</dbReference>
<accession>A0AAJ8BCX1</accession>
<organism evidence="3 4">
    <name type="scientific">Lates calcarifer</name>
    <name type="common">Barramundi</name>
    <name type="synonym">Holocentrus calcarifer</name>
    <dbReference type="NCBI Taxonomy" id="8187"/>
    <lineage>
        <taxon>Eukaryota</taxon>
        <taxon>Metazoa</taxon>
        <taxon>Chordata</taxon>
        <taxon>Craniata</taxon>
        <taxon>Vertebrata</taxon>
        <taxon>Euteleostomi</taxon>
        <taxon>Actinopterygii</taxon>
        <taxon>Neopterygii</taxon>
        <taxon>Teleostei</taxon>
        <taxon>Neoteleostei</taxon>
        <taxon>Acanthomorphata</taxon>
        <taxon>Carangaria</taxon>
        <taxon>Carangaria incertae sedis</taxon>
        <taxon>Centropomidae</taxon>
        <taxon>Lates</taxon>
    </lineage>
</organism>
<feature type="domain" description="Ig-like" evidence="2">
    <location>
        <begin position="91"/>
        <end position="198"/>
    </location>
</feature>
<dbReference type="InterPro" id="IPR013783">
    <property type="entry name" value="Ig-like_fold"/>
</dbReference>
<keyword evidence="1" id="KW-0472">Membrane</keyword>
<dbReference type="AlphaFoldDB" id="A0AAJ8BCX1"/>
<dbReference type="SUPFAM" id="SSF48726">
    <property type="entry name" value="Immunoglobulin"/>
    <property type="match status" value="2"/>
</dbReference>
<dbReference type="InterPro" id="IPR036179">
    <property type="entry name" value="Ig-like_dom_sf"/>
</dbReference>
<gene>
    <name evidence="4" type="primary">LOC108877457</name>
</gene>
<evidence type="ECO:0000259" key="2">
    <source>
        <dbReference type="PROSITE" id="PS50835"/>
    </source>
</evidence>